<dbReference type="AlphaFoldDB" id="H8I527"/>
<dbReference type="Proteomes" id="UP000005233">
    <property type="component" value="Chromosome"/>
</dbReference>
<feature type="transmembrane region" description="Helical" evidence="1">
    <location>
        <begin position="95"/>
        <end position="123"/>
    </location>
</feature>
<dbReference type="PANTHER" id="PTHR35337:SF1">
    <property type="entry name" value="SLR1478 PROTEIN"/>
    <property type="match status" value="1"/>
</dbReference>
<gene>
    <name evidence="2" type="ordered locus">Mtc_0011</name>
</gene>
<evidence type="ECO:0000313" key="3">
    <source>
        <dbReference type="Proteomes" id="UP000005233"/>
    </source>
</evidence>
<feature type="transmembrane region" description="Helical" evidence="1">
    <location>
        <begin position="63"/>
        <end position="89"/>
    </location>
</feature>
<dbReference type="STRING" id="1041930.Mtc_0011"/>
<keyword evidence="1" id="KW-1133">Transmembrane helix</keyword>
<sequence>MSIKVPGPVTFLRYAWKLRYYLLAVILIFVAFFSIGYLAAGMPEIGNTVISSFKEEVSPLKELSPIGLMLGIFVNNAVKCLLVIVLGPLLGLAPIFFMLANGIILGIVIGVTMKTSGLLYVVAGMAPHGVIELPMVFLSAAMGLNLGVAALKALLGKKERLADKLIESLLIYFTWIFPLLFLAAFIETFVTGPILYLLSGAHG</sequence>
<dbReference type="Pfam" id="PF01944">
    <property type="entry name" value="SpoIIM"/>
    <property type="match status" value="1"/>
</dbReference>
<dbReference type="EMBL" id="CP003243">
    <property type="protein sequence ID" value="AFC98786.1"/>
    <property type="molecule type" value="Genomic_DNA"/>
</dbReference>
<proteinExistence type="predicted"/>
<dbReference type="PANTHER" id="PTHR35337">
    <property type="entry name" value="SLR1478 PROTEIN"/>
    <property type="match status" value="1"/>
</dbReference>
<reference evidence="2 3" key="1">
    <citation type="journal article" date="2012" name="J. Bacteriol.">
        <title>Complete genome sequence of a thermophilic methanogen, Methanocella conradii HZ254, isolated from Chinese rice field soil.</title>
        <authorList>
            <person name="Lu Z."/>
            <person name="Lu Y."/>
        </authorList>
    </citation>
    <scope>NUCLEOTIDE SEQUENCE [LARGE SCALE GENOMIC DNA]</scope>
    <source>
        <strain evidence="3">DSM 24694 / JCM 17849 / CGMCC 1.5162 / HZ254</strain>
    </source>
</reference>
<evidence type="ECO:0000256" key="1">
    <source>
        <dbReference type="SAM" id="Phobius"/>
    </source>
</evidence>
<dbReference type="InterPro" id="IPR002798">
    <property type="entry name" value="SpoIIM-like"/>
</dbReference>
<dbReference type="KEGG" id="mez:Mtc_0011"/>
<evidence type="ECO:0000313" key="2">
    <source>
        <dbReference type="EMBL" id="AFC98786.1"/>
    </source>
</evidence>
<protein>
    <submittedName>
        <fullName evidence="2">Membrane protein</fullName>
    </submittedName>
</protein>
<feature type="transmembrane region" description="Helical" evidence="1">
    <location>
        <begin position="20"/>
        <end position="42"/>
    </location>
</feature>
<dbReference type="HOGENOM" id="CLU_099320_0_0_2"/>
<dbReference type="eggNOG" id="arCOG01994">
    <property type="taxonomic scope" value="Archaea"/>
</dbReference>
<keyword evidence="1" id="KW-0472">Membrane</keyword>
<name>H8I527_METCZ</name>
<organism evidence="2 3">
    <name type="scientific">Methanocella conradii (strain DSM 24694 / JCM 17849 / CGMCC 1.5162 / HZ254)</name>
    <dbReference type="NCBI Taxonomy" id="1041930"/>
    <lineage>
        <taxon>Archaea</taxon>
        <taxon>Methanobacteriati</taxon>
        <taxon>Methanobacteriota</taxon>
        <taxon>Stenosarchaea group</taxon>
        <taxon>Methanomicrobia</taxon>
        <taxon>Methanocellales</taxon>
        <taxon>Methanocellaceae</taxon>
        <taxon>Methanocella</taxon>
    </lineage>
</organism>
<keyword evidence="1" id="KW-0812">Transmembrane</keyword>
<feature type="transmembrane region" description="Helical" evidence="1">
    <location>
        <begin position="135"/>
        <end position="155"/>
    </location>
</feature>
<accession>H8I527</accession>
<keyword evidence="3" id="KW-1185">Reference proteome</keyword>
<feature type="transmembrane region" description="Helical" evidence="1">
    <location>
        <begin position="175"/>
        <end position="198"/>
    </location>
</feature>